<dbReference type="Proteomes" id="UP000299102">
    <property type="component" value="Unassembled WGS sequence"/>
</dbReference>
<accession>A0A4C1VNY4</accession>
<proteinExistence type="predicted"/>
<organism evidence="1 2">
    <name type="scientific">Eumeta variegata</name>
    <name type="common">Bagworm moth</name>
    <name type="synonym">Eumeta japonica</name>
    <dbReference type="NCBI Taxonomy" id="151549"/>
    <lineage>
        <taxon>Eukaryota</taxon>
        <taxon>Metazoa</taxon>
        <taxon>Ecdysozoa</taxon>
        <taxon>Arthropoda</taxon>
        <taxon>Hexapoda</taxon>
        <taxon>Insecta</taxon>
        <taxon>Pterygota</taxon>
        <taxon>Neoptera</taxon>
        <taxon>Endopterygota</taxon>
        <taxon>Lepidoptera</taxon>
        <taxon>Glossata</taxon>
        <taxon>Ditrysia</taxon>
        <taxon>Tineoidea</taxon>
        <taxon>Psychidae</taxon>
        <taxon>Oiketicinae</taxon>
        <taxon>Eumeta</taxon>
    </lineage>
</organism>
<dbReference type="EMBL" id="BGZK01000380">
    <property type="protein sequence ID" value="GBP40371.1"/>
    <property type="molecule type" value="Genomic_DNA"/>
</dbReference>
<keyword evidence="2" id="KW-1185">Reference proteome</keyword>
<dbReference type="AlphaFoldDB" id="A0A4C1VNY4"/>
<reference evidence="1 2" key="1">
    <citation type="journal article" date="2019" name="Commun. Biol.">
        <title>The bagworm genome reveals a unique fibroin gene that provides high tensile strength.</title>
        <authorList>
            <person name="Kono N."/>
            <person name="Nakamura H."/>
            <person name="Ohtoshi R."/>
            <person name="Tomita M."/>
            <person name="Numata K."/>
            <person name="Arakawa K."/>
        </authorList>
    </citation>
    <scope>NUCLEOTIDE SEQUENCE [LARGE SCALE GENOMIC DNA]</scope>
</reference>
<comment type="caution">
    <text evidence="1">The sequence shown here is derived from an EMBL/GenBank/DDBJ whole genome shotgun (WGS) entry which is preliminary data.</text>
</comment>
<evidence type="ECO:0000313" key="1">
    <source>
        <dbReference type="EMBL" id="GBP40371.1"/>
    </source>
</evidence>
<name>A0A4C1VNY4_EUMVA</name>
<sequence>MAVFVCGTQPARRGRWGAAVRTAGGRGAAAGPRGGRGTEAVACDAITPYSLPLLSDPSRRIVWCGKLTALRRFPLQANALGVWLLQNAHVSTRHKNTTEFHYYDGCFGDSTQHMLEACSGQRMVVMREDLSLSLSAIA</sequence>
<gene>
    <name evidence="1" type="ORF">EVAR_86517_1</name>
</gene>
<evidence type="ECO:0000313" key="2">
    <source>
        <dbReference type="Proteomes" id="UP000299102"/>
    </source>
</evidence>
<protein>
    <submittedName>
        <fullName evidence="1">Uncharacterized protein</fullName>
    </submittedName>
</protein>